<name>A0A4P6MNI2_9BACT</name>
<keyword evidence="6 7" id="KW-0472">Membrane</keyword>
<dbReference type="AlphaFoldDB" id="A0A4P6MNI2"/>
<dbReference type="KEGG" id="mphi:EG856_01310"/>
<keyword evidence="2 7" id="KW-0813">Transport</keyword>
<feature type="transmembrane region" description="Helical" evidence="7">
    <location>
        <begin position="76"/>
        <end position="99"/>
    </location>
</feature>
<feature type="domain" description="ABC transmembrane type-1" evidence="8">
    <location>
        <begin position="1"/>
        <end position="205"/>
    </location>
</feature>
<dbReference type="PANTHER" id="PTHR43163:SF6">
    <property type="entry name" value="DIPEPTIDE TRANSPORT SYSTEM PERMEASE PROTEIN DPPB-RELATED"/>
    <property type="match status" value="1"/>
</dbReference>
<evidence type="ECO:0000256" key="6">
    <source>
        <dbReference type="ARBA" id="ARBA00023136"/>
    </source>
</evidence>
<dbReference type="OrthoDB" id="398315at2"/>
<dbReference type="SUPFAM" id="SSF161098">
    <property type="entry name" value="MetI-like"/>
    <property type="match status" value="1"/>
</dbReference>
<evidence type="ECO:0000313" key="10">
    <source>
        <dbReference type="Proteomes" id="UP000289326"/>
    </source>
</evidence>
<keyword evidence="4 7" id="KW-0812">Transmembrane</keyword>
<dbReference type="Pfam" id="PF00528">
    <property type="entry name" value="BPD_transp_1"/>
    <property type="match status" value="1"/>
</dbReference>
<feature type="transmembrane region" description="Helical" evidence="7">
    <location>
        <begin position="143"/>
        <end position="162"/>
    </location>
</feature>
<keyword evidence="10" id="KW-1185">Reference proteome</keyword>
<dbReference type="PANTHER" id="PTHR43163">
    <property type="entry name" value="DIPEPTIDE TRANSPORT SYSTEM PERMEASE PROTEIN DPPB-RELATED"/>
    <property type="match status" value="1"/>
</dbReference>
<gene>
    <name evidence="9" type="ORF">EG856_01310</name>
</gene>
<dbReference type="PROSITE" id="PS50928">
    <property type="entry name" value="ABC_TM1"/>
    <property type="match status" value="1"/>
</dbReference>
<evidence type="ECO:0000256" key="1">
    <source>
        <dbReference type="ARBA" id="ARBA00004651"/>
    </source>
</evidence>
<evidence type="ECO:0000259" key="8">
    <source>
        <dbReference type="PROSITE" id="PS50928"/>
    </source>
</evidence>
<dbReference type="InterPro" id="IPR000515">
    <property type="entry name" value="MetI-like"/>
</dbReference>
<evidence type="ECO:0000256" key="4">
    <source>
        <dbReference type="ARBA" id="ARBA00022692"/>
    </source>
</evidence>
<comment type="subcellular location">
    <subcellularLocation>
        <location evidence="1 7">Cell membrane</location>
        <topology evidence="1 7">Multi-pass membrane protein</topology>
    </subcellularLocation>
</comment>
<keyword evidence="3" id="KW-1003">Cell membrane</keyword>
<dbReference type="EMBL" id="CP034841">
    <property type="protein sequence ID" value="QBF34563.1"/>
    <property type="molecule type" value="Genomic_DNA"/>
</dbReference>
<feature type="transmembrane region" description="Helical" evidence="7">
    <location>
        <begin position="6"/>
        <end position="23"/>
    </location>
</feature>
<proteinExistence type="inferred from homology"/>
<dbReference type="GO" id="GO:0005886">
    <property type="term" value="C:plasma membrane"/>
    <property type="evidence" value="ECO:0007669"/>
    <property type="project" value="UniProtKB-SubCell"/>
</dbReference>
<evidence type="ECO:0000313" key="9">
    <source>
        <dbReference type="EMBL" id="QBF34563.1"/>
    </source>
</evidence>
<feature type="transmembrane region" description="Helical" evidence="7">
    <location>
        <begin position="35"/>
        <end position="56"/>
    </location>
</feature>
<dbReference type="CDD" id="cd06261">
    <property type="entry name" value="TM_PBP2"/>
    <property type="match status" value="1"/>
</dbReference>
<evidence type="ECO:0000256" key="5">
    <source>
        <dbReference type="ARBA" id="ARBA00022989"/>
    </source>
</evidence>
<dbReference type="Proteomes" id="UP000289326">
    <property type="component" value="Chromosome"/>
</dbReference>
<dbReference type="InterPro" id="IPR035906">
    <property type="entry name" value="MetI-like_sf"/>
</dbReference>
<protein>
    <submittedName>
        <fullName evidence="9">ABC transporter permease subunit</fullName>
    </submittedName>
</protein>
<evidence type="ECO:0000256" key="3">
    <source>
        <dbReference type="ARBA" id="ARBA00022475"/>
    </source>
</evidence>
<dbReference type="Gene3D" id="1.10.3720.10">
    <property type="entry name" value="MetI-like"/>
    <property type="match status" value="1"/>
</dbReference>
<accession>A0A4P6MNI2</accession>
<evidence type="ECO:0000256" key="7">
    <source>
        <dbReference type="RuleBase" id="RU363032"/>
    </source>
</evidence>
<evidence type="ECO:0000256" key="2">
    <source>
        <dbReference type="ARBA" id="ARBA00022448"/>
    </source>
</evidence>
<comment type="similarity">
    <text evidence="7">Belongs to the binding-protein-dependent transport system permease family.</text>
</comment>
<keyword evidence="5 7" id="KW-1133">Transmembrane helix</keyword>
<organism evidence="9 10">
    <name type="scientific">Mycoplasmopsis phocirhinis</name>
    <dbReference type="NCBI Taxonomy" id="142650"/>
    <lineage>
        <taxon>Bacteria</taxon>
        <taxon>Bacillati</taxon>
        <taxon>Mycoplasmatota</taxon>
        <taxon>Mycoplasmoidales</taxon>
        <taxon>Metamycoplasmataceae</taxon>
        <taxon>Mycoplasmopsis</taxon>
    </lineage>
</organism>
<reference evidence="9 10" key="1">
    <citation type="submission" date="2019-01" db="EMBL/GenBank/DDBJ databases">
        <title>Complete sequence and annotation of the Mycoplasma phocirhinis strain 852T genome.</title>
        <authorList>
            <person name="Frasca S.Jr."/>
            <person name="Kutish G.F."/>
            <person name="Castellanos Gell J."/>
            <person name="Michaels D.L."/>
            <person name="Brown D.R."/>
        </authorList>
    </citation>
    <scope>NUCLEOTIDE SEQUENCE [LARGE SCALE GENOMIC DNA]</scope>
    <source>
        <strain evidence="9 10">852</strain>
    </source>
</reference>
<feature type="transmembrane region" description="Helical" evidence="7">
    <location>
        <begin position="182"/>
        <end position="207"/>
    </location>
</feature>
<dbReference type="GO" id="GO:0055085">
    <property type="term" value="P:transmembrane transport"/>
    <property type="evidence" value="ECO:0007669"/>
    <property type="project" value="InterPro"/>
</dbReference>
<dbReference type="RefSeq" id="WP_130429340.1">
    <property type="nucleotide sequence ID" value="NZ_CP034841.1"/>
</dbReference>
<sequence length="225" mass="26220">MILVSSSFIISFIVGFYLAYLLAHKNKTISIKSINILIFIFSSIPVFILGPLAIIFNKTLNLPTVYIDTYLGSYWQSFLSIFTPILVLSLVIIPLVIGFNYPILKQITQSEYYSWAKANGFSKNKIFWSVIVRNWISAGLSKLVFIYIYLITYSMIIERFFYIPGQSFIFQYLNNPQYLNLLMYSILLNITLIFSIKSLTDLIIYILDIKKMYTFVKIGVYKWNK</sequence>